<dbReference type="Proteomes" id="UP001314261">
    <property type="component" value="Unassembled WGS sequence"/>
</dbReference>
<proteinExistence type="predicted"/>
<comment type="caution">
    <text evidence="1">The sequence shown here is derived from an EMBL/GenBank/DDBJ whole genome shotgun (WGS) entry which is preliminary data.</text>
</comment>
<reference evidence="1 2" key="1">
    <citation type="submission" date="2023-10" db="EMBL/GenBank/DDBJ databases">
        <authorList>
            <person name="Botero Cardona J."/>
        </authorList>
    </citation>
    <scope>NUCLEOTIDE SEQUENCE [LARGE SCALE GENOMIC DNA]</scope>
    <source>
        <strain evidence="1 2">R-54839</strain>
    </source>
</reference>
<keyword evidence="2" id="KW-1185">Reference proteome</keyword>
<accession>A0ABN9YMX1</accession>
<name>A0ABN9YMX1_9LACO</name>
<evidence type="ECO:0000313" key="2">
    <source>
        <dbReference type="Proteomes" id="UP001314261"/>
    </source>
</evidence>
<gene>
    <name evidence="1" type="ORF">R54839_PPFHFPJH_00559</name>
</gene>
<dbReference type="NCBIfam" id="TIGR01560">
    <property type="entry name" value="put_DNA_pack"/>
    <property type="match status" value="1"/>
</dbReference>
<dbReference type="Pfam" id="PF05135">
    <property type="entry name" value="Phage_connect_1"/>
    <property type="match status" value="1"/>
</dbReference>
<dbReference type="RefSeq" id="WP_338344989.1">
    <property type="nucleotide sequence ID" value="NZ_CAUZLK010000003.1"/>
</dbReference>
<evidence type="ECO:0000313" key="1">
    <source>
        <dbReference type="EMBL" id="CAK1233619.1"/>
    </source>
</evidence>
<dbReference type="InterPro" id="IPR021146">
    <property type="entry name" value="Phage_gp6-like_head-tail"/>
</dbReference>
<protein>
    <submittedName>
        <fullName evidence="1">Uncharacterized protein</fullName>
    </submittedName>
</protein>
<dbReference type="InterPro" id="IPR006450">
    <property type="entry name" value="Phage_HK97_gp6-like"/>
</dbReference>
<dbReference type="EMBL" id="CAUZLR010000002">
    <property type="protein sequence ID" value="CAK1233619.1"/>
    <property type="molecule type" value="Genomic_DNA"/>
</dbReference>
<sequence>MNIVTMEELATELNVDLTTEEMSTITSLIESAKALIKSAIKLNVTDEQLLKINGELYNRLIKTLATSLYYDRELTSGYSKGTMIMLTNLRSEALGVSDEV</sequence>
<organism evidence="1 2">
    <name type="scientific">Fructobacillus fructosus</name>
    <dbReference type="NCBI Taxonomy" id="1631"/>
    <lineage>
        <taxon>Bacteria</taxon>
        <taxon>Bacillati</taxon>
        <taxon>Bacillota</taxon>
        <taxon>Bacilli</taxon>
        <taxon>Lactobacillales</taxon>
        <taxon>Lactobacillaceae</taxon>
        <taxon>Fructobacillus</taxon>
    </lineage>
</organism>